<dbReference type="GO" id="GO:0000463">
    <property type="term" value="P:maturation of LSU-rRNA from tricistronic rRNA transcript (SSU-rRNA, 5.8S rRNA, LSU-rRNA)"/>
    <property type="evidence" value="ECO:0007669"/>
    <property type="project" value="TreeGrafter"/>
</dbReference>
<dbReference type="PANTHER" id="PTHR13483:SF11">
    <property type="entry name" value="ZINC FINGER HIT DOMAIN-CONTAINING PROTEIN 3"/>
    <property type="match status" value="1"/>
</dbReference>
<evidence type="ECO:0000256" key="9">
    <source>
        <dbReference type="ARBA" id="ARBA00023242"/>
    </source>
</evidence>
<dbReference type="GO" id="GO:0070761">
    <property type="term" value="C:pre-snoRNP complex"/>
    <property type="evidence" value="ECO:0007669"/>
    <property type="project" value="TreeGrafter"/>
</dbReference>
<dbReference type="EMBL" id="JAPTSV010000001">
    <property type="protein sequence ID" value="KAJ1531840.1"/>
    <property type="molecule type" value="Genomic_DNA"/>
</dbReference>
<evidence type="ECO:0000256" key="5">
    <source>
        <dbReference type="ARBA" id="ARBA00022553"/>
    </source>
</evidence>
<dbReference type="Pfam" id="PF04438">
    <property type="entry name" value="zf-HIT"/>
    <property type="match status" value="1"/>
</dbReference>
<name>A0AAV7Y4N9_9NEOP</name>
<organism evidence="13 14">
    <name type="scientific">Megalurothrips usitatus</name>
    <name type="common">bean blossom thrips</name>
    <dbReference type="NCBI Taxonomy" id="439358"/>
    <lineage>
        <taxon>Eukaryota</taxon>
        <taxon>Metazoa</taxon>
        <taxon>Ecdysozoa</taxon>
        <taxon>Arthropoda</taxon>
        <taxon>Hexapoda</taxon>
        <taxon>Insecta</taxon>
        <taxon>Pterygota</taxon>
        <taxon>Neoptera</taxon>
        <taxon>Paraneoptera</taxon>
        <taxon>Thysanoptera</taxon>
        <taxon>Terebrantia</taxon>
        <taxon>Thripoidea</taxon>
        <taxon>Thripidae</taxon>
        <taxon>Megalurothrips</taxon>
    </lineage>
</organism>
<dbReference type="PROSITE" id="PS51083">
    <property type="entry name" value="ZF_HIT"/>
    <property type="match status" value="1"/>
</dbReference>
<keyword evidence="7 11" id="KW-0863">Zinc-finger</keyword>
<evidence type="ECO:0000256" key="1">
    <source>
        <dbReference type="ARBA" id="ARBA00004123"/>
    </source>
</evidence>
<dbReference type="PANTHER" id="PTHR13483">
    <property type="entry name" value="BOX C_D SNORNA PROTEIN 1-RELATED"/>
    <property type="match status" value="1"/>
</dbReference>
<keyword evidence="5" id="KW-0597">Phosphoprotein</keyword>
<dbReference type="GO" id="GO:0005634">
    <property type="term" value="C:nucleus"/>
    <property type="evidence" value="ECO:0007669"/>
    <property type="project" value="UniProtKB-SubCell"/>
</dbReference>
<comment type="subunit">
    <text evidence="10">Thyroid receptor interacting proteins (TRIPs) specifically interact with the ligand binding domain of the thyroid receptor (TR). Requires the presence of thyroid hormone for its interaction. Interacts with NUFIP1. Interacts (via HIT-type zinc finger) with the RUVBL1/RUVBL2 complex in the presence of ADP.</text>
</comment>
<evidence type="ECO:0000256" key="10">
    <source>
        <dbReference type="ARBA" id="ARBA00046946"/>
    </source>
</evidence>
<dbReference type="Gene3D" id="3.30.60.190">
    <property type="match status" value="1"/>
</dbReference>
<keyword evidence="8" id="KW-0862">Zinc</keyword>
<dbReference type="GO" id="GO:0000492">
    <property type="term" value="P:box C/D snoRNP assembly"/>
    <property type="evidence" value="ECO:0007669"/>
    <property type="project" value="TreeGrafter"/>
</dbReference>
<comment type="subcellular location">
    <subcellularLocation>
        <location evidence="2">Cytoplasm</location>
    </subcellularLocation>
    <subcellularLocation>
        <location evidence="1">Nucleus</location>
    </subcellularLocation>
</comment>
<dbReference type="GO" id="GO:0008270">
    <property type="term" value="F:zinc ion binding"/>
    <property type="evidence" value="ECO:0007669"/>
    <property type="project" value="UniProtKB-UniRule"/>
</dbReference>
<dbReference type="AlphaFoldDB" id="A0AAV7Y4N9"/>
<protein>
    <recommendedName>
        <fullName evidence="3">Zinc finger HIT domain-containing protein 3</fullName>
    </recommendedName>
</protein>
<gene>
    <name evidence="13" type="ORF">ONE63_000491</name>
</gene>
<evidence type="ECO:0000313" key="13">
    <source>
        <dbReference type="EMBL" id="KAJ1531840.1"/>
    </source>
</evidence>
<evidence type="ECO:0000256" key="4">
    <source>
        <dbReference type="ARBA" id="ARBA00022490"/>
    </source>
</evidence>
<keyword evidence="9" id="KW-0539">Nucleus</keyword>
<dbReference type="Proteomes" id="UP001075354">
    <property type="component" value="Chromosome 1"/>
</dbReference>
<comment type="caution">
    <text evidence="13">The sequence shown here is derived from an EMBL/GenBank/DDBJ whole genome shotgun (WGS) entry which is preliminary data.</text>
</comment>
<dbReference type="Pfam" id="PF21373">
    <property type="entry name" value="ZNHIT3_C"/>
    <property type="match status" value="1"/>
</dbReference>
<accession>A0AAV7Y4N9</accession>
<dbReference type="InterPro" id="IPR051639">
    <property type="entry name" value="BCD1"/>
</dbReference>
<evidence type="ECO:0000256" key="8">
    <source>
        <dbReference type="ARBA" id="ARBA00022833"/>
    </source>
</evidence>
<dbReference type="InterPro" id="IPR048371">
    <property type="entry name" value="ZNHIT3_C"/>
</dbReference>
<dbReference type="CDD" id="cd23024">
    <property type="entry name" value="zf-HIT_ZNHIT2-3"/>
    <property type="match status" value="1"/>
</dbReference>
<keyword evidence="6" id="KW-0479">Metal-binding</keyword>
<dbReference type="InterPro" id="IPR007529">
    <property type="entry name" value="Znf_HIT"/>
</dbReference>
<feature type="domain" description="HIT-type" evidence="12">
    <location>
        <begin position="3"/>
        <end position="36"/>
    </location>
</feature>
<evidence type="ECO:0000256" key="3">
    <source>
        <dbReference type="ARBA" id="ARBA00021568"/>
    </source>
</evidence>
<evidence type="ECO:0000256" key="2">
    <source>
        <dbReference type="ARBA" id="ARBA00004496"/>
    </source>
</evidence>
<evidence type="ECO:0000313" key="14">
    <source>
        <dbReference type="Proteomes" id="UP001075354"/>
    </source>
</evidence>
<evidence type="ECO:0000259" key="12">
    <source>
        <dbReference type="PROSITE" id="PS51083"/>
    </source>
</evidence>
<dbReference type="GO" id="GO:0005737">
    <property type="term" value="C:cytoplasm"/>
    <property type="evidence" value="ECO:0007669"/>
    <property type="project" value="UniProtKB-SubCell"/>
</dbReference>
<keyword evidence="14" id="KW-1185">Reference proteome</keyword>
<keyword evidence="4" id="KW-0963">Cytoplasm</keyword>
<evidence type="ECO:0000256" key="7">
    <source>
        <dbReference type="ARBA" id="ARBA00022771"/>
    </source>
</evidence>
<sequence length="143" mass="15988">MACSVCKEGLPKYKCPSCRSPYCSIPCWKTHKSDRCSKESTASVSIHTEDVNSNPKKATYLFPTADTVPPEKLQLLGDNEQLKNILSNPHVRTILTSLDNSSNPSKVLQEAMQEPIFVEFVDECMKTINPPTQEELDEALMLL</sequence>
<reference evidence="13" key="1">
    <citation type="submission" date="2022-12" db="EMBL/GenBank/DDBJ databases">
        <title>Chromosome-level genome assembly of the bean flower thrips Megalurothrips usitatus.</title>
        <authorList>
            <person name="Ma L."/>
            <person name="Liu Q."/>
            <person name="Li H."/>
            <person name="Cai W."/>
        </authorList>
    </citation>
    <scope>NUCLEOTIDE SEQUENCE</scope>
    <source>
        <strain evidence="13">Cailab_2022a</strain>
    </source>
</reference>
<evidence type="ECO:0000256" key="11">
    <source>
        <dbReference type="PROSITE-ProRule" id="PRU00453"/>
    </source>
</evidence>
<dbReference type="GO" id="GO:0048254">
    <property type="term" value="P:snoRNA localization"/>
    <property type="evidence" value="ECO:0007669"/>
    <property type="project" value="TreeGrafter"/>
</dbReference>
<dbReference type="SUPFAM" id="SSF144232">
    <property type="entry name" value="HIT/MYND zinc finger-like"/>
    <property type="match status" value="1"/>
</dbReference>
<evidence type="ECO:0000256" key="6">
    <source>
        <dbReference type="ARBA" id="ARBA00022723"/>
    </source>
</evidence>
<proteinExistence type="predicted"/>